<feature type="compositionally biased region" description="Pro residues" evidence="1">
    <location>
        <begin position="299"/>
        <end position="313"/>
    </location>
</feature>
<proteinExistence type="predicted"/>
<feature type="compositionally biased region" description="Low complexity" evidence="1">
    <location>
        <begin position="123"/>
        <end position="132"/>
    </location>
</feature>
<dbReference type="Proteomes" id="UP001234178">
    <property type="component" value="Unassembled WGS sequence"/>
</dbReference>
<feature type="compositionally biased region" description="Polar residues" evidence="1">
    <location>
        <begin position="31"/>
        <end position="43"/>
    </location>
</feature>
<feature type="compositionally biased region" description="Polar residues" evidence="1">
    <location>
        <begin position="260"/>
        <end position="270"/>
    </location>
</feature>
<feature type="region of interest" description="Disordered" evidence="1">
    <location>
        <begin position="259"/>
        <end position="343"/>
    </location>
</feature>
<feature type="region of interest" description="Disordered" evidence="1">
    <location>
        <begin position="197"/>
        <end position="224"/>
    </location>
</feature>
<feature type="compositionally biased region" description="Low complexity" evidence="1">
    <location>
        <begin position="197"/>
        <end position="208"/>
    </location>
</feature>
<evidence type="ECO:0000256" key="1">
    <source>
        <dbReference type="SAM" id="MobiDB-lite"/>
    </source>
</evidence>
<evidence type="ECO:0000313" key="3">
    <source>
        <dbReference type="Proteomes" id="UP001234178"/>
    </source>
</evidence>
<accession>A0ABQ9YRR0</accession>
<organism evidence="2 3">
    <name type="scientific">Daphnia magna</name>
    <dbReference type="NCBI Taxonomy" id="35525"/>
    <lineage>
        <taxon>Eukaryota</taxon>
        <taxon>Metazoa</taxon>
        <taxon>Ecdysozoa</taxon>
        <taxon>Arthropoda</taxon>
        <taxon>Crustacea</taxon>
        <taxon>Branchiopoda</taxon>
        <taxon>Diplostraca</taxon>
        <taxon>Cladocera</taxon>
        <taxon>Anomopoda</taxon>
        <taxon>Daphniidae</taxon>
        <taxon>Daphnia</taxon>
    </lineage>
</organism>
<feature type="compositionally biased region" description="Acidic residues" evidence="1">
    <location>
        <begin position="72"/>
        <end position="82"/>
    </location>
</feature>
<feature type="region of interest" description="Disordered" evidence="1">
    <location>
        <begin position="31"/>
        <end position="87"/>
    </location>
</feature>
<dbReference type="EMBL" id="JAOYFB010000001">
    <property type="protein sequence ID" value="KAK4003306.1"/>
    <property type="molecule type" value="Genomic_DNA"/>
</dbReference>
<sequence>MEKTLTRLKSNLKSRRKLSLPMLVGQFHQHWNGTNSSESQQLAANGPKSAESEELLSESADVMAPACGSSPEDVDCSDDESALGDLSARSPMGKAWLSFGRSRRVKSRNKPRRWPSTPAFLPTSSRSGTTLGSTGELAEPVVAIAQPLPSLPTPLSAIANGHGGSSHNLTTKTPTVRPQPYIQGYHLTLPSFLSNRGRQQQQQLNGNHSQKHRQLQQEMASGRQNDVYHRVMESDDDDSADGDANVTTSLTTVVVAAPQAPSTAKRTISSPLPMDVPAARSGEDGSSSSNGANHHRHAPPPSPSPPPLPPQRNPPRLNDSSLLLNKQNGRKESSARGQYKLRN</sequence>
<evidence type="ECO:0000313" key="2">
    <source>
        <dbReference type="EMBL" id="KAK4003306.1"/>
    </source>
</evidence>
<gene>
    <name evidence="2" type="ORF">OUZ56_005077</name>
</gene>
<comment type="caution">
    <text evidence="2">The sequence shown here is derived from an EMBL/GenBank/DDBJ whole genome shotgun (WGS) entry which is preliminary data.</text>
</comment>
<feature type="region of interest" description="Disordered" evidence="1">
    <location>
        <begin position="101"/>
        <end position="132"/>
    </location>
</feature>
<keyword evidence="3" id="KW-1185">Reference proteome</keyword>
<reference evidence="2 3" key="1">
    <citation type="journal article" date="2023" name="Nucleic Acids Res.">
        <title>The hologenome of Daphnia magna reveals possible DNA methylation and microbiome-mediated evolution of the host genome.</title>
        <authorList>
            <person name="Chaturvedi A."/>
            <person name="Li X."/>
            <person name="Dhandapani V."/>
            <person name="Marshall H."/>
            <person name="Kissane S."/>
            <person name="Cuenca-Cambronero M."/>
            <person name="Asole G."/>
            <person name="Calvet F."/>
            <person name="Ruiz-Romero M."/>
            <person name="Marangio P."/>
            <person name="Guigo R."/>
            <person name="Rago D."/>
            <person name="Mirbahai L."/>
            <person name="Eastwood N."/>
            <person name="Colbourne J.K."/>
            <person name="Zhou J."/>
            <person name="Mallon E."/>
            <person name="Orsini L."/>
        </authorList>
    </citation>
    <scope>NUCLEOTIDE SEQUENCE [LARGE SCALE GENOMIC DNA]</scope>
    <source>
        <strain evidence="2">LRV0_1</strain>
    </source>
</reference>
<protein>
    <submittedName>
        <fullName evidence="2">Uncharacterized protein</fullName>
    </submittedName>
</protein>
<feature type="compositionally biased region" description="Basic residues" evidence="1">
    <location>
        <begin position="101"/>
        <end position="113"/>
    </location>
</feature>
<name>A0ABQ9YRR0_9CRUS</name>